<dbReference type="Gene3D" id="3.30.530.20">
    <property type="match status" value="1"/>
</dbReference>
<gene>
    <name evidence="2" type="ORF">FEM48_Zijuj07G0029000</name>
</gene>
<dbReference type="InterPro" id="IPR051761">
    <property type="entry name" value="MLP-like_ligand-binding"/>
</dbReference>
<dbReference type="SUPFAM" id="SSF55961">
    <property type="entry name" value="Bet v1-like"/>
    <property type="match status" value="1"/>
</dbReference>
<protein>
    <recommendedName>
        <fullName evidence="1">Bet v I/Major latex protein domain-containing protein</fullName>
    </recommendedName>
</protein>
<dbReference type="AlphaFoldDB" id="A0A978V217"/>
<proteinExistence type="predicted"/>
<sequence>MSLVKKQETDIEVKASANKMFDIWKDKPYQIPDAVPDKLQSCELQEGEWGKVGSVLSWTHIKDGKARVAIERVEAIDEENKSITLRKIGGEFMEHFKSFNVTMQFIPKGEGSVVKWISDYEKLHDGIPDPNPQIAAESIVHIIKNVDALLLKPKTQHA</sequence>
<dbReference type="PANTHER" id="PTHR31907">
    <property type="entry name" value="MLP-LIKE PROTEIN 423"/>
    <property type="match status" value="1"/>
</dbReference>
<dbReference type="Proteomes" id="UP000813462">
    <property type="component" value="Unassembled WGS sequence"/>
</dbReference>
<evidence type="ECO:0000313" key="2">
    <source>
        <dbReference type="EMBL" id="KAH7521400.1"/>
    </source>
</evidence>
<dbReference type="InterPro" id="IPR023393">
    <property type="entry name" value="START-like_dom_sf"/>
</dbReference>
<accession>A0A978V217</accession>
<dbReference type="Pfam" id="PF00407">
    <property type="entry name" value="Bet_v_1"/>
    <property type="match status" value="1"/>
</dbReference>
<dbReference type="CDD" id="cd07816">
    <property type="entry name" value="Bet_v1-like"/>
    <property type="match status" value="1"/>
</dbReference>
<dbReference type="InterPro" id="IPR000916">
    <property type="entry name" value="Bet_v_I/MLP"/>
</dbReference>
<organism evidence="2 3">
    <name type="scientific">Ziziphus jujuba var. spinosa</name>
    <dbReference type="NCBI Taxonomy" id="714518"/>
    <lineage>
        <taxon>Eukaryota</taxon>
        <taxon>Viridiplantae</taxon>
        <taxon>Streptophyta</taxon>
        <taxon>Embryophyta</taxon>
        <taxon>Tracheophyta</taxon>
        <taxon>Spermatophyta</taxon>
        <taxon>Magnoliopsida</taxon>
        <taxon>eudicotyledons</taxon>
        <taxon>Gunneridae</taxon>
        <taxon>Pentapetalae</taxon>
        <taxon>rosids</taxon>
        <taxon>fabids</taxon>
        <taxon>Rosales</taxon>
        <taxon>Rhamnaceae</taxon>
        <taxon>Paliureae</taxon>
        <taxon>Ziziphus</taxon>
    </lineage>
</organism>
<dbReference type="OrthoDB" id="1072116at2759"/>
<comment type="caution">
    <text evidence="2">The sequence shown here is derived from an EMBL/GenBank/DDBJ whole genome shotgun (WGS) entry which is preliminary data.</text>
</comment>
<evidence type="ECO:0000259" key="1">
    <source>
        <dbReference type="SMART" id="SM01037"/>
    </source>
</evidence>
<reference evidence="2" key="1">
    <citation type="journal article" date="2021" name="Front. Plant Sci.">
        <title>Chromosome-Scale Genome Assembly for Chinese Sour Jujube and Insights Into Its Genome Evolution and Domestication Signature.</title>
        <authorList>
            <person name="Shen L.-Y."/>
            <person name="Luo H."/>
            <person name="Wang X.-L."/>
            <person name="Wang X.-M."/>
            <person name="Qiu X.-J."/>
            <person name="Liu H."/>
            <person name="Zhou S.-S."/>
            <person name="Jia K.-H."/>
            <person name="Nie S."/>
            <person name="Bao Y.-T."/>
            <person name="Zhang R.-G."/>
            <person name="Yun Q.-Z."/>
            <person name="Chai Y.-H."/>
            <person name="Lu J.-Y."/>
            <person name="Li Y."/>
            <person name="Zhao S.-W."/>
            <person name="Mao J.-F."/>
            <person name="Jia S.-G."/>
            <person name="Mao Y.-M."/>
        </authorList>
    </citation>
    <scope>NUCLEOTIDE SEQUENCE</scope>
    <source>
        <strain evidence="2">AT0</strain>
        <tissue evidence="2">Leaf</tissue>
    </source>
</reference>
<dbReference type="GO" id="GO:0006952">
    <property type="term" value="P:defense response"/>
    <property type="evidence" value="ECO:0007669"/>
    <property type="project" value="InterPro"/>
</dbReference>
<name>A0A978V217_ZIZJJ</name>
<dbReference type="EMBL" id="JAEACU010000007">
    <property type="protein sequence ID" value="KAH7521400.1"/>
    <property type="molecule type" value="Genomic_DNA"/>
</dbReference>
<feature type="domain" description="Bet v I/Major latex protein" evidence="1">
    <location>
        <begin position="2"/>
        <end position="153"/>
    </location>
</feature>
<evidence type="ECO:0000313" key="3">
    <source>
        <dbReference type="Proteomes" id="UP000813462"/>
    </source>
</evidence>
<dbReference type="SMART" id="SM01037">
    <property type="entry name" value="Bet_v_1"/>
    <property type="match status" value="1"/>
</dbReference>